<keyword evidence="3" id="KW-1185">Reference proteome</keyword>
<sequence>MDNSHDSHDRPPEKASKQLAGFKPVTPKIFLYEPASQPYSSEQSPSSVPPPTTIVIFAFADGQLRHLVRFTEEYKRFYPAARIIVVLSTSQELIFNSRRTAIAAMSPVVALLSPSSPSSSSSHTEDKEANPSDRKEFSSTFFRAAASSTSKPPARCITRCLRALRDGGRAMGSRYVGRDPDRVPDHPATRDTDPRAAHMPDVADSDGGSPRAAAGTGELPVARQTIAQQQQTPDRPRGGTTVHLFRVRQDLSLGGDREPCCRSRGAWVSGAQGQVRRILPCGSREAISTGTLAGCDGGLAGCCGQGQDLDCQ</sequence>
<accession>A0A0F4Z5C1</accession>
<organism evidence="2 3">
    <name type="scientific">Rasamsonia emersonii (strain ATCC 16479 / CBS 393.64 / IMI 116815)</name>
    <dbReference type="NCBI Taxonomy" id="1408163"/>
    <lineage>
        <taxon>Eukaryota</taxon>
        <taxon>Fungi</taxon>
        <taxon>Dikarya</taxon>
        <taxon>Ascomycota</taxon>
        <taxon>Pezizomycotina</taxon>
        <taxon>Eurotiomycetes</taxon>
        <taxon>Eurotiomycetidae</taxon>
        <taxon>Eurotiales</taxon>
        <taxon>Trichocomaceae</taxon>
        <taxon>Rasamsonia</taxon>
    </lineage>
</organism>
<protein>
    <submittedName>
        <fullName evidence="2">Uncharacterized protein</fullName>
    </submittedName>
</protein>
<comment type="caution">
    <text evidence="2">The sequence shown here is derived from an EMBL/GenBank/DDBJ whole genome shotgun (WGS) entry which is preliminary data.</text>
</comment>
<feature type="region of interest" description="Disordered" evidence="1">
    <location>
        <begin position="113"/>
        <end position="136"/>
    </location>
</feature>
<feature type="region of interest" description="Disordered" evidence="1">
    <location>
        <begin position="170"/>
        <end position="215"/>
    </location>
</feature>
<dbReference type="EMBL" id="LASV01000028">
    <property type="protein sequence ID" value="KKA25281.1"/>
    <property type="molecule type" value="Genomic_DNA"/>
</dbReference>
<feature type="region of interest" description="Disordered" evidence="1">
    <location>
        <begin position="1"/>
        <end position="22"/>
    </location>
</feature>
<dbReference type="OrthoDB" id="77878at2759"/>
<feature type="compositionally biased region" description="Basic and acidic residues" evidence="1">
    <location>
        <begin position="176"/>
        <end position="198"/>
    </location>
</feature>
<dbReference type="Proteomes" id="UP000053958">
    <property type="component" value="Unassembled WGS sequence"/>
</dbReference>
<evidence type="ECO:0000256" key="1">
    <source>
        <dbReference type="SAM" id="MobiDB-lite"/>
    </source>
</evidence>
<proteinExistence type="predicted"/>
<feature type="compositionally biased region" description="Basic and acidic residues" evidence="1">
    <location>
        <begin position="123"/>
        <end position="136"/>
    </location>
</feature>
<feature type="compositionally biased region" description="Low complexity" evidence="1">
    <location>
        <begin position="113"/>
        <end position="122"/>
    </location>
</feature>
<dbReference type="GeneID" id="25312743"/>
<name>A0A0F4Z5C1_RASE3</name>
<feature type="compositionally biased region" description="Basic and acidic residues" evidence="1">
    <location>
        <begin position="1"/>
        <end position="16"/>
    </location>
</feature>
<dbReference type="AlphaFoldDB" id="A0A0F4Z5C1"/>
<evidence type="ECO:0000313" key="2">
    <source>
        <dbReference type="EMBL" id="KKA25281.1"/>
    </source>
</evidence>
<gene>
    <name evidence="2" type="ORF">T310_0689</name>
</gene>
<reference evidence="2 3" key="1">
    <citation type="submission" date="2015-04" db="EMBL/GenBank/DDBJ databases">
        <authorList>
            <person name="Heijne W.H."/>
            <person name="Fedorova N.D."/>
            <person name="Nierman W.C."/>
            <person name="Vollebregt A.W."/>
            <person name="Zhao Z."/>
            <person name="Wu L."/>
            <person name="Kumar M."/>
            <person name="Stam H."/>
            <person name="van den Berg M.A."/>
            <person name="Pel H.J."/>
        </authorList>
    </citation>
    <scope>NUCLEOTIDE SEQUENCE [LARGE SCALE GENOMIC DNA]</scope>
    <source>
        <strain evidence="2 3">CBS 393.64</strain>
    </source>
</reference>
<evidence type="ECO:0000313" key="3">
    <source>
        <dbReference type="Proteomes" id="UP000053958"/>
    </source>
</evidence>
<dbReference type="RefSeq" id="XP_013331893.1">
    <property type="nucleotide sequence ID" value="XM_013476439.1"/>
</dbReference>